<dbReference type="Proteomes" id="UP001145087">
    <property type="component" value="Unassembled WGS sequence"/>
</dbReference>
<keyword evidence="10" id="KW-1185">Reference proteome</keyword>
<dbReference type="EMBL" id="JAPOHD010000007">
    <property type="protein sequence ID" value="MCY1719353.1"/>
    <property type="molecule type" value="Genomic_DNA"/>
</dbReference>
<dbReference type="SUPFAM" id="SSF48452">
    <property type="entry name" value="TPR-like"/>
    <property type="match status" value="1"/>
</dbReference>
<sequence>MKKFIIKSIKMFFAGIFALYSMSCSDFLDKNPLDQISSETFWNTEDEVDMALAGVYARLRGFTFTHKDGSFDVMGGDAYGTVTTLSQGNIEPTSGSLVDQIYGDCYKGISTCNFFLDNVDMAEFLDATKLNQYKAEVYFLRALFYFTLTDHYGGVPLYTNYVTVEEALIKQSTKEQVMEQVLTDLDFAITNLPNEAYSDGHVVKGSAQALKARVLLYNERWSDAAEAANQVISDGKYDLFDNFRTLFLTEGQPNNPEIIFSTRYLAPDITNNLDIRFSWHGILNPNQILVDAYECTDGLTIDESPLYDPTNWRLNRDPRCLMTIKAYEDKVINSAGVEMGFNYNNVGNGYNPVKYCNWDVLPIDYSTISDQDWILIRYAEVLLMYAEAKNEASGPDASVYSAVNQVRDRVDMPPLPEGLSKDEMRERIRHERRVELALEGFRWSDVRRWRIAEDIIPTIVDVGGARRKFDPSKHYLLPFPQSERDINPNLDQNPGYN</sequence>
<evidence type="ECO:0000259" key="8">
    <source>
        <dbReference type="Pfam" id="PF14322"/>
    </source>
</evidence>
<evidence type="ECO:0000256" key="3">
    <source>
        <dbReference type="ARBA" id="ARBA00022729"/>
    </source>
</evidence>
<feature type="signal peptide" evidence="6">
    <location>
        <begin position="1"/>
        <end position="23"/>
    </location>
</feature>
<dbReference type="GO" id="GO:0009279">
    <property type="term" value="C:cell outer membrane"/>
    <property type="evidence" value="ECO:0007669"/>
    <property type="project" value="UniProtKB-SubCell"/>
</dbReference>
<dbReference type="Pfam" id="PF07980">
    <property type="entry name" value="SusD_RagB"/>
    <property type="match status" value="1"/>
</dbReference>
<feature type="domain" description="SusD-like N-terminal" evidence="8">
    <location>
        <begin position="26"/>
        <end position="216"/>
    </location>
</feature>
<evidence type="ECO:0000313" key="9">
    <source>
        <dbReference type="EMBL" id="MCY1719353.1"/>
    </source>
</evidence>
<dbReference type="Gene3D" id="1.25.40.390">
    <property type="match status" value="1"/>
</dbReference>
<gene>
    <name evidence="9" type="ORF">OU798_03315</name>
</gene>
<keyword evidence="5" id="KW-0998">Cell outer membrane</keyword>
<evidence type="ECO:0000259" key="7">
    <source>
        <dbReference type="Pfam" id="PF07980"/>
    </source>
</evidence>
<evidence type="ECO:0000256" key="4">
    <source>
        <dbReference type="ARBA" id="ARBA00023136"/>
    </source>
</evidence>
<feature type="domain" description="RagB/SusD" evidence="7">
    <location>
        <begin position="282"/>
        <end position="496"/>
    </location>
</feature>
<dbReference type="Pfam" id="PF14322">
    <property type="entry name" value="SusD-like_3"/>
    <property type="match status" value="1"/>
</dbReference>
<evidence type="ECO:0000256" key="5">
    <source>
        <dbReference type="ARBA" id="ARBA00023237"/>
    </source>
</evidence>
<dbReference type="InterPro" id="IPR012944">
    <property type="entry name" value="SusD_RagB_dom"/>
</dbReference>
<dbReference type="CDD" id="cd08977">
    <property type="entry name" value="SusD"/>
    <property type="match status" value="1"/>
</dbReference>
<protein>
    <submittedName>
        <fullName evidence="9">RagB/SusD family nutrient uptake outer membrane protein</fullName>
    </submittedName>
</protein>
<dbReference type="InterPro" id="IPR011990">
    <property type="entry name" value="TPR-like_helical_dom_sf"/>
</dbReference>
<keyword evidence="3 6" id="KW-0732">Signal</keyword>
<dbReference type="RefSeq" id="WP_343331691.1">
    <property type="nucleotide sequence ID" value="NZ_JAPOHD010000007.1"/>
</dbReference>
<dbReference type="InterPro" id="IPR033985">
    <property type="entry name" value="SusD-like_N"/>
</dbReference>
<organism evidence="9 10">
    <name type="scientific">Draconibacterium aestuarii</name>
    <dbReference type="NCBI Taxonomy" id="2998507"/>
    <lineage>
        <taxon>Bacteria</taxon>
        <taxon>Pseudomonadati</taxon>
        <taxon>Bacteroidota</taxon>
        <taxon>Bacteroidia</taxon>
        <taxon>Marinilabiliales</taxon>
        <taxon>Prolixibacteraceae</taxon>
        <taxon>Draconibacterium</taxon>
    </lineage>
</organism>
<keyword evidence="4" id="KW-0472">Membrane</keyword>
<evidence type="ECO:0000256" key="2">
    <source>
        <dbReference type="ARBA" id="ARBA00006275"/>
    </source>
</evidence>
<comment type="subcellular location">
    <subcellularLocation>
        <location evidence="1">Cell outer membrane</location>
    </subcellularLocation>
</comment>
<evidence type="ECO:0000256" key="1">
    <source>
        <dbReference type="ARBA" id="ARBA00004442"/>
    </source>
</evidence>
<evidence type="ECO:0000313" key="10">
    <source>
        <dbReference type="Proteomes" id="UP001145087"/>
    </source>
</evidence>
<comment type="similarity">
    <text evidence="2">Belongs to the SusD family.</text>
</comment>
<name>A0A9X3J4H3_9BACT</name>
<feature type="chain" id="PRO_5041000921" evidence="6">
    <location>
        <begin position="24"/>
        <end position="497"/>
    </location>
</feature>
<accession>A0A9X3J4H3</accession>
<proteinExistence type="inferred from homology"/>
<evidence type="ECO:0000256" key="6">
    <source>
        <dbReference type="SAM" id="SignalP"/>
    </source>
</evidence>
<dbReference type="AlphaFoldDB" id="A0A9X3J4H3"/>
<comment type="caution">
    <text evidence="9">The sequence shown here is derived from an EMBL/GenBank/DDBJ whole genome shotgun (WGS) entry which is preliminary data.</text>
</comment>
<reference evidence="9" key="1">
    <citation type="submission" date="2022-11" db="EMBL/GenBank/DDBJ databases">
        <title>Marilongibacter aestuarii gen. nov., sp. nov., isolated from tidal flat sediment.</title>
        <authorList>
            <person name="Jiayan W."/>
        </authorList>
    </citation>
    <scope>NUCLEOTIDE SEQUENCE</scope>
    <source>
        <strain evidence="9">Z1-6</strain>
    </source>
</reference>